<evidence type="ECO:0000313" key="3">
    <source>
        <dbReference type="Proteomes" id="UP000250140"/>
    </source>
</evidence>
<dbReference type="EMBL" id="KV750499">
    <property type="protein sequence ID" value="OCL04468.1"/>
    <property type="molecule type" value="Genomic_DNA"/>
</dbReference>
<name>A0A8E2EUA1_9PEZI</name>
<dbReference type="PANTHER" id="PTHR24148">
    <property type="entry name" value="ANKYRIN REPEAT DOMAIN-CONTAINING PROTEIN 39 HOMOLOG-RELATED"/>
    <property type="match status" value="1"/>
</dbReference>
<accession>A0A8E2EUA1</accession>
<evidence type="ECO:0000259" key="1">
    <source>
        <dbReference type="Pfam" id="PF06985"/>
    </source>
</evidence>
<dbReference type="InterPro" id="IPR052895">
    <property type="entry name" value="HetReg/Transcr_Mod"/>
</dbReference>
<reference evidence="2 3" key="1">
    <citation type="journal article" date="2016" name="Nat. Commun.">
        <title>Ectomycorrhizal ecology is imprinted in the genome of the dominant symbiotic fungus Cenococcum geophilum.</title>
        <authorList>
            <consortium name="DOE Joint Genome Institute"/>
            <person name="Peter M."/>
            <person name="Kohler A."/>
            <person name="Ohm R.A."/>
            <person name="Kuo A."/>
            <person name="Krutzmann J."/>
            <person name="Morin E."/>
            <person name="Arend M."/>
            <person name="Barry K.W."/>
            <person name="Binder M."/>
            <person name="Choi C."/>
            <person name="Clum A."/>
            <person name="Copeland A."/>
            <person name="Grisel N."/>
            <person name="Haridas S."/>
            <person name="Kipfer T."/>
            <person name="LaButti K."/>
            <person name="Lindquist E."/>
            <person name="Lipzen A."/>
            <person name="Maire R."/>
            <person name="Meier B."/>
            <person name="Mihaltcheva S."/>
            <person name="Molinier V."/>
            <person name="Murat C."/>
            <person name="Poggeler S."/>
            <person name="Quandt C.A."/>
            <person name="Sperisen C."/>
            <person name="Tritt A."/>
            <person name="Tisserant E."/>
            <person name="Crous P.W."/>
            <person name="Henrissat B."/>
            <person name="Nehls U."/>
            <person name="Egli S."/>
            <person name="Spatafora J.W."/>
            <person name="Grigoriev I.V."/>
            <person name="Martin F.M."/>
        </authorList>
    </citation>
    <scope>NUCLEOTIDE SEQUENCE [LARGE SCALE GENOMIC DNA]</scope>
    <source>
        <strain evidence="2 3">CBS 207.34</strain>
    </source>
</reference>
<dbReference type="PANTHER" id="PTHR24148:SF64">
    <property type="entry name" value="HETEROKARYON INCOMPATIBILITY DOMAIN-CONTAINING PROTEIN"/>
    <property type="match status" value="1"/>
</dbReference>
<keyword evidence="3" id="KW-1185">Reference proteome</keyword>
<dbReference type="Pfam" id="PF06985">
    <property type="entry name" value="HET"/>
    <property type="match status" value="1"/>
</dbReference>
<gene>
    <name evidence="2" type="ORF">AOQ84DRAFT_416187</name>
</gene>
<evidence type="ECO:0000313" key="2">
    <source>
        <dbReference type="EMBL" id="OCL04468.1"/>
    </source>
</evidence>
<protein>
    <recommendedName>
        <fullName evidence="1">Heterokaryon incompatibility domain-containing protein</fullName>
    </recommendedName>
</protein>
<proteinExistence type="predicted"/>
<organism evidence="2 3">
    <name type="scientific">Glonium stellatum</name>
    <dbReference type="NCBI Taxonomy" id="574774"/>
    <lineage>
        <taxon>Eukaryota</taxon>
        <taxon>Fungi</taxon>
        <taxon>Dikarya</taxon>
        <taxon>Ascomycota</taxon>
        <taxon>Pezizomycotina</taxon>
        <taxon>Dothideomycetes</taxon>
        <taxon>Pleosporomycetidae</taxon>
        <taxon>Gloniales</taxon>
        <taxon>Gloniaceae</taxon>
        <taxon>Glonium</taxon>
    </lineage>
</organism>
<dbReference type="OrthoDB" id="6329284at2759"/>
<dbReference type="AlphaFoldDB" id="A0A8E2EUA1"/>
<dbReference type="Proteomes" id="UP000250140">
    <property type="component" value="Unassembled WGS sequence"/>
</dbReference>
<dbReference type="InterPro" id="IPR010730">
    <property type="entry name" value="HET"/>
</dbReference>
<sequence length="451" mass="50686">MILYLLAQVPEEKPGSFELEGCHWALELHDLEVDGAEEPLFTCISYSWGGGREPSPLRANFDISDRTLPALATVTAHRPSCNRVWIDALSVPEEVQERARTLASMGKIYSLAKETFVVLSSGAQTALRQMAESNRIEHECLYALEKEPWVSRAWTYQEAVNSKEMYITCEGPHGALVPGNLFMNRLGYTLNRLEGSDIEKEREFPRLSAFEGLITDYMLANYEERSALQVMSKMDKRISSRPEDHFYAMMGAISTTTADMSSITEPCEAFMALCEDKGDYSFIYSAARRDPALQRRWRPVAGNLPSILPYATEGSGQPGHKEGDAFYLDFMIVLQRSPIEEEAERFVRAWLLCNQIVNIQPQSPLHHLAYTVLQSWGFIGGADCVFTARGYFFPLEPIKADHVTILVATKVRWRHGAPGFACCDELNGRVYIPGVFVGHIDGKDSTSVRML</sequence>
<feature type="domain" description="Heterokaryon incompatibility" evidence="1">
    <location>
        <begin position="41"/>
        <end position="158"/>
    </location>
</feature>